<reference evidence="1" key="1">
    <citation type="submission" date="2019-10" db="EMBL/GenBank/DDBJ databases">
        <authorList>
            <consortium name="DOE Joint Genome Institute"/>
            <person name="Kuo A."/>
            <person name="Miyauchi S."/>
            <person name="Kiss E."/>
            <person name="Drula E."/>
            <person name="Kohler A."/>
            <person name="Sanchez-Garcia M."/>
            <person name="Andreopoulos B."/>
            <person name="Barry K.W."/>
            <person name="Bonito G."/>
            <person name="Buee M."/>
            <person name="Carver A."/>
            <person name="Chen C."/>
            <person name="Cichocki N."/>
            <person name="Clum A."/>
            <person name="Culley D."/>
            <person name="Crous P.W."/>
            <person name="Fauchery L."/>
            <person name="Girlanda M."/>
            <person name="Hayes R."/>
            <person name="Keri Z."/>
            <person name="Labutti K."/>
            <person name="Lipzen A."/>
            <person name="Lombard V."/>
            <person name="Magnuson J."/>
            <person name="Maillard F."/>
            <person name="Morin E."/>
            <person name="Murat C."/>
            <person name="Nolan M."/>
            <person name="Ohm R."/>
            <person name="Pangilinan J."/>
            <person name="Pereira M."/>
            <person name="Perotto S."/>
            <person name="Peter M."/>
            <person name="Riley R."/>
            <person name="Sitrit Y."/>
            <person name="Stielow B."/>
            <person name="Szollosi G."/>
            <person name="Zifcakova L."/>
            <person name="Stursova M."/>
            <person name="Spatafora J.W."/>
            <person name="Tedersoo L."/>
            <person name="Vaario L.-M."/>
            <person name="Yamada A."/>
            <person name="Yan M."/>
            <person name="Wang P."/>
            <person name="Xu J."/>
            <person name="Bruns T."/>
            <person name="Baldrian P."/>
            <person name="Vilgalys R."/>
            <person name="Henrissat B."/>
            <person name="Grigoriev I.V."/>
            <person name="Hibbett D."/>
            <person name="Nagy L.G."/>
            <person name="Martin F.M."/>
        </authorList>
    </citation>
    <scope>NUCLEOTIDE SEQUENCE</scope>
    <source>
        <strain evidence="1">P2</strain>
    </source>
</reference>
<protein>
    <submittedName>
        <fullName evidence="1">Uncharacterized protein</fullName>
    </submittedName>
</protein>
<reference evidence="1" key="2">
    <citation type="journal article" date="2020" name="Nat. Commun.">
        <title>Large-scale genome sequencing of mycorrhizal fungi provides insights into the early evolution of symbiotic traits.</title>
        <authorList>
            <person name="Miyauchi S."/>
            <person name="Kiss E."/>
            <person name="Kuo A."/>
            <person name="Drula E."/>
            <person name="Kohler A."/>
            <person name="Sanchez-Garcia M."/>
            <person name="Morin E."/>
            <person name="Andreopoulos B."/>
            <person name="Barry K.W."/>
            <person name="Bonito G."/>
            <person name="Buee M."/>
            <person name="Carver A."/>
            <person name="Chen C."/>
            <person name="Cichocki N."/>
            <person name="Clum A."/>
            <person name="Culley D."/>
            <person name="Crous P.W."/>
            <person name="Fauchery L."/>
            <person name="Girlanda M."/>
            <person name="Hayes R.D."/>
            <person name="Keri Z."/>
            <person name="LaButti K."/>
            <person name="Lipzen A."/>
            <person name="Lombard V."/>
            <person name="Magnuson J."/>
            <person name="Maillard F."/>
            <person name="Murat C."/>
            <person name="Nolan M."/>
            <person name="Ohm R.A."/>
            <person name="Pangilinan J."/>
            <person name="Pereira M.F."/>
            <person name="Perotto S."/>
            <person name="Peter M."/>
            <person name="Pfister S."/>
            <person name="Riley R."/>
            <person name="Sitrit Y."/>
            <person name="Stielow J.B."/>
            <person name="Szollosi G."/>
            <person name="Zifcakova L."/>
            <person name="Stursova M."/>
            <person name="Spatafora J.W."/>
            <person name="Tedersoo L."/>
            <person name="Vaario L.M."/>
            <person name="Yamada A."/>
            <person name="Yan M."/>
            <person name="Wang P."/>
            <person name="Xu J."/>
            <person name="Bruns T."/>
            <person name="Baldrian P."/>
            <person name="Vilgalys R."/>
            <person name="Dunand C."/>
            <person name="Henrissat B."/>
            <person name="Grigoriev I.V."/>
            <person name="Hibbett D."/>
            <person name="Nagy L.G."/>
            <person name="Martin F.M."/>
        </authorList>
    </citation>
    <scope>NUCLEOTIDE SEQUENCE</scope>
    <source>
        <strain evidence="1">P2</strain>
    </source>
</reference>
<gene>
    <name evidence="1" type="ORF">BDM02DRAFT_843423</name>
</gene>
<dbReference type="Proteomes" id="UP000886501">
    <property type="component" value="Unassembled WGS sequence"/>
</dbReference>
<evidence type="ECO:0000313" key="2">
    <source>
        <dbReference type="Proteomes" id="UP000886501"/>
    </source>
</evidence>
<proteinExistence type="predicted"/>
<accession>A0ACB6Z4W7</accession>
<keyword evidence="2" id="KW-1185">Reference proteome</keyword>
<sequence>MNGFLAAVTSSSPQIPPPDFSSETSYLSLHTTRPEFSSFKFKNIGQPPTLLSRFSDAGAISDYRSPSPERNDMDITSSEDPMMMVTDDHRTLQSAPRKSLLDMLGGSADQSHNQKSTIAHAQEPGVLEPIITSPPSAFTSKLVLPRPESRLSSVPRQLSAAADVPRADPTSSRASVAPETHTYEPPNSDTIDLYADPDSPSQSPLSLFSDLSEVVRESAELDRITSLHRLLTTEREELLARHEETARALLRTKTQLDRVLSLTDEAIQMTTVFVDKEKVRLETKKTKAEAKIERRKNLEAEQRRKVRELERIRQHEERKAQVEMEQRAERQRLEEQRGKEEALAAERQRQEEIQVRERAQAEERHRLEEERRRIEEEERRRLAEEDQGRRNEEERKRQAEEQRKEEERLCRKLAEKETAARKQEEDRRTRLLERRRLDQEGMKRKEAETAAARVEAEKQAVEKEQQRIFQERRATVLKDKYKNYNRPEPGAPPTGSSSILEGASNSNLSSVIVNDAPTNLQVVAEQHPGLAKIHRTCDTPTFVPATTEAGRFPPDLSQQVKVLDSLVDHPVKHETTSPVITPVDNARSVEGTPPTSLPSRPVSSTSTSTATLAPAPLPPPPHLPAKPVTIYSQPPVPLSLQQRGRSPRRYPPRRSHSRSRSSSRSRRGSPTLRVPSRTSRSPESVRGRYQSPPGRRSDHYSPPRQPYRDGGSRYDRDSRSDSPPPNPRKRTLQDTWVSANAPSKLDYLHPAKRRAASPLRSRSPPSPQPRPLTHPPPVVISRRPPPSSKRARGGGPSTHVPLEQRISRPPDLSERIR</sequence>
<comment type="caution">
    <text evidence="1">The sequence shown here is derived from an EMBL/GenBank/DDBJ whole genome shotgun (WGS) entry which is preliminary data.</text>
</comment>
<evidence type="ECO:0000313" key="1">
    <source>
        <dbReference type="EMBL" id="KAF9644784.1"/>
    </source>
</evidence>
<organism evidence="1 2">
    <name type="scientific">Thelephora ganbajun</name>
    <name type="common">Ganba fungus</name>
    <dbReference type="NCBI Taxonomy" id="370292"/>
    <lineage>
        <taxon>Eukaryota</taxon>
        <taxon>Fungi</taxon>
        <taxon>Dikarya</taxon>
        <taxon>Basidiomycota</taxon>
        <taxon>Agaricomycotina</taxon>
        <taxon>Agaricomycetes</taxon>
        <taxon>Thelephorales</taxon>
        <taxon>Thelephoraceae</taxon>
        <taxon>Thelephora</taxon>
    </lineage>
</organism>
<name>A0ACB6Z4W7_THEGA</name>
<dbReference type="EMBL" id="MU118119">
    <property type="protein sequence ID" value="KAF9644784.1"/>
    <property type="molecule type" value="Genomic_DNA"/>
</dbReference>